<name>A0A6J5LFF7_9CAUD</name>
<organism evidence="1">
    <name type="scientific">uncultured Caudovirales phage</name>
    <dbReference type="NCBI Taxonomy" id="2100421"/>
    <lineage>
        <taxon>Viruses</taxon>
        <taxon>Duplodnaviria</taxon>
        <taxon>Heunggongvirae</taxon>
        <taxon>Uroviricota</taxon>
        <taxon>Caudoviricetes</taxon>
        <taxon>Peduoviridae</taxon>
        <taxon>Maltschvirus</taxon>
        <taxon>Maltschvirus maltsch</taxon>
    </lineage>
</organism>
<protein>
    <submittedName>
        <fullName evidence="1">Uncharacterized protein</fullName>
    </submittedName>
</protein>
<accession>A0A6J5LFF7</accession>
<proteinExistence type="predicted"/>
<gene>
    <name evidence="1" type="ORF">UFOVP259_27</name>
</gene>
<reference evidence="1" key="1">
    <citation type="submission" date="2020-04" db="EMBL/GenBank/DDBJ databases">
        <authorList>
            <person name="Chiriac C."/>
            <person name="Salcher M."/>
            <person name="Ghai R."/>
            <person name="Kavagutti S V."/>
        </authorList>
    </citation>
    <scope>NUCLEOTIDE SEQUENCE</scope>
</reference>
<sequence length="56" mass="6705">MTTAFDYKGASIWTRDKKMKRMKQGEEFAKRKQDNRDINEKNQVFAYSKALSRKTK</sequence>
<dbReference type="EMBL" id="LR796261">
    <property type="protein sequence ID" value="CAB4132372.1"/>
    <property type="molecule type" value="Genomic_DNA"/>
</dbReference>
<evidence type="ECO:0000313" key="1">
    <source>
        <dbReference type="EMBL" id="CAB4132372.1"/>
    </source>
</evidence>